<dbReference type="Proteomes" id="UP000054560">
    <property type="component" value="Unassembled WGS sequence"/>
</dbReference>
<gene>
    <name evidence="2" type="ORF">SARC_01169</name>
</gene>
<dbReference type="GeneID" id="25901673"/>
<dbReference type="eggNOG" id="KOG2998">
    <property type="taxonomic scope" value="Eukaryota"/>
</dbReference>
<sequence length="227" mass="25818">MTRLPLRGIGPIYLIHQSDCSIAVYPIALNRQYLVGLQWIVDLAVNVEAELAKEVSQEADSDGPVSLILMEGKDPVTDLRAMGHLGLSSVHYFSCTYPKWARSVITRANHPKHWYPFAITLIQITSFLYSRLQDGTLNATLMSLIEANDSDDADEDFKQPVQCVAFFDTCCYMADLFDRNWTFGKHTNVMEHPRVMRETEEAILSTVRGEKIMARFLPVRQFTRGLE</sequence>
<reference evidence="2 3" key="1">
    <citation type="submission" date="2011-02" db="EMBL/GenBank/DDBJ databases">
        <title>The Genome Sequence of Sphaeroforma arctica JP610.</title>
        <authorList>
            <consortium name="The Broad Institute Genome Sequencing Platform"/>
            <person name="Russ C."/>
            <person name="Cuomo C."/>
            <person name="Young S.K."/>
            <person name="Zeng Q."/>
            <person name="Gargeya S."/>
            <person name="Alvarado L."/>
            <person name="Berlin A."/>
            <person name="Chapman S.B."/>
            <person name="Chen Z."/>
            <person name="Freedman E."/>
            <person name="Gellesch M."/>
            <person name="Goldberg J."/>
            <person name="Griggs A."/>
            <person name="Gujja S."/>
            <person name="Heilman E."/>
            <person name="Heiman D."/>
            <person name="Howarth C."/>
            <person name="Mehta T."/>
            <person name="Neiman D."/>
            <person name="Pearson M."/>
            <person name="Roberts A."/>
            <person name="Saif S."/>
            <person name="Shea T."/>
            <person name="Shenoy N."/>
            <person name="Sisk P."/>
            <person name="Stolte C."/>
            <person name="Sykes S."/>
            <person name="White J."/>
            <person name="Yandava C."/>
            <person name="Burger G."/>
            <person name="Gray M.W."/>
            <person name="Holland P.W.H."/>
            <person name="King N."/>
            <person name="Lang F.B.F."/>
            <person name="Roger A.J."/>
            <person name="Ruiz-Trillo I."/>
            <person name="Haas B."/>
            <person name="Nusbaum C."/>
            <person name="Birren B."/>
        </authorList>
    </citation>
    <scope>NUCLEOTIDE SEQUENCE [LARGE SCALE GENOMIC DNA]</scope>
    <source>
        <strain evidence="2 3">JP610</strain>
    </source>
</reference>
<dbReference type="AlphaFoldDB" id="A0A0L0GEM9"/>
<name>A0A0L0GEM9_9EUKA</name>
<organism evidence="2 3">
    <name type="scientific">Sphaeroforma arctica JP610</name>
    <dbReference type="NCBI Taxonomy" id="667725"/>
    <lineage>
        <taxon>Eukaryota</taxon>
        <taxon>Ichthyosporea</taxon>
        <taxon>Ichthyophonida</taxon>
        <taxon>Sphaeroforma</taxon>
    </lineage>
</organism>
<feature type="domain" description="ELMO" evidence="1">
    <location>
        <begin position="29"/>
        <end position="207"/>
    </location>
</feature>
<protein>
    <recommendedName>
        <fullName evidence="1">ELMO domain-containing protein</fullName>
    </recommendedName>
</protein>
<dbReference type="PANTHER" id="PTHR12771:SF51">
    <property type="entry name" value="LD01482P"/>
    <property type="match status" value="1"/>
</dbReference>
<dbReference type="InterPro" id="IPR006816">
    <property type="entry name" value="ELMO_dom"/>
</dbReference>
<dbReference type="OrthoDB" id="67155at2759"/>
<evidence type="ECO:0000313" key="2">
    <source>
        <dbReference type="EMBL" id="KNC86703.1"/>
    </source>
</evidence>
<evidence type="ECO:0000259" key="1">
    <source>
        <dbReference type="PROSITE" id="PS51335"/>
    </source>
</evidence>
<dbReference type="Pfam" id="PF04727">
    <property type="entry name" value="ELMO_CED12"/>
    <property type="match status" value="1"/>
</dbReference>
<dbReference type="EMBL" id="KQ241640">
    <property type="protein sequence ID" value="KNC86703.1"/>
    <property type="molecule type" value="Genomic_DNA"/>
</dbReference>
<keyword evidence="3" id="KW-1185">Reference proteome</keyword>
<dbReference type="PROSITE" id="PS51335">
    <property type="entry name" value="ELMO"/>
    <property type="match status" value="1"/>
</dbReference>
<dbReference type="InterPro" id="IPR050868">
    <property type="entry name" value="ELMO_domain-containing"/>
</dbReference>
<dbReference type="PANTHER" id="PTHR12771">
    <property type="entry name" value="ENGULFMENT AND CELL MOTILITY"/>
    <property type="match status" value="1"/>
</dbReference>
<proteinExistence type="predicted"/>
<evidence type="ECO:0000313" key="3">
    <source>
        <dbReference type="Proteomes" id="UP000054560"/>
    </source>
</evidence>
<dbReference type="RefSeq" id="XP_014160605.1">
    <property type="nucleotide sequence ID" value="XM_014305130.1"/>
</dbReference>
<accession>A0A0L0GEM9</accession>